<feature type="compositionally biased region" description="Polar residues" evidence="1">
    <location>
        <begin position="139"/>
        <end position="149"/>
    </location>
</feature>
<feature type="region of interest" description="Disordered" evidence="1">
    <location>
        <begin position="1"/>
        <end position="216"/>
    </location>
</feature>
<dbReference type="AlphaFoldDB" id="A0A6A6UJI8"/>
<dbReference type="Proteomes" id="UP000799302">
    <property type="component" value="Unassembled WGS sequence"/>
</dbReference>
<feature type="compositionally biased region" description="Low complexity" evidence="1">
    <location>
        <begin position="59"/>
        <end position="69"/>
    </location>
</feature>
<gene>
    <name evidence="2" type="ORF">BT63DRAFT_422173</name>
</gene>
<keyword evidence="3" id="KW-1185">Reference proteome</keyword>
<evidence type="ECO:0000313" key="2">
    <source>
        <dbReference type="EMBL" id="KAF2671627.1"/>
    </source>
</evidence>
<feature type="compositionally biased region" description="Low complexity" evidence="1">
    <location>
        <begin position="162"/>
        <end position="175"/>
    </location>
</feature>
<name>A0A6A6UJI8_9PEZI</name>
<feature type="compositionally biased region" description="Basic and acidic residues" evidence="1">
    <location>
        <begin position="30"/>
        <end position="44"/>
    </location>
</feature>
<sequence>MSDYSYATSYTRSHSRSNDSSYIRRNSTRYAHEDMISEIGDRHPPSRHRRGSDKKSSGDSKYSGSGLPAAPFPPSPPSHILPYHPNVNAPPPVPLAPQPPSSRGRLSQPSTPPNRGVNNQRVYSAPQPPPFAGRVDYGSSYSPTRSQPRARSPPRIQPRAKSPSYSSHVSHVSQSRPTSSGHDSVSRRIIKARRNSSRSTRSSPKQKRFPWPPPNCHLDTYVTPQEALEYTANGALEFQGKTKEMPFTDDRAHRFYADIFLGIDSNKIADDKAPICDMTLKDISLTFMTGEQGWFTDKSLEYPNMLYAYGRSPGTTTLDWFVGMRGDLRSPVNFADTGVKRRKMKLIAILERLGQIETQSLQESPIEQYHALYDSLIDDPHRNDDDAHYELKDQIIDLMYVLMNRDWIDFSIPKNQVVAKFFDSPDERIKTRFFHQLLLAAELHIRIHSPYHDEETIGILLERMPPKVLWDLALAQRWLENMLSEQLKLSEDECQFNFVLQNKKRQIKGLRHFARLLKWPNLEELDYVLKEHNARDTAIEDRSADTMSWFSSVILPGPTLPFLIMNSLIDCDEDTEGKLSYLTHVKPNCGFQYRANTYWSSRCIMGKVLGASRGVKEVGGWIGPCHYAPRLERTQCVLVRTKTSPAEKAGKVIERVDIEDMHIKSHPLGPEGEEYSDDEDCVRIGDFDVPLAPDPFAEGGDVVIRIQKLDFETEETVKKKGANVYDAKVVFAIHGANVSMRLRYDVDFVCAPMCANGPHALWNGYKTHTIRVEEGLRELKGWGKVARRGSKSLVVAEKSMTVARRIANEDRDFHYSSADGEDWGSEYGENRPLSRSRRSLPTAPEPPTARLSQSSLTYVDEEDEYEPTSPSKALTTWKGESAKSDSAVALIPTTAEQRETTLLIDATGVSDNEVFARAWCANWGAHAIIANIRETCIACAVREARAAEIEVVILTEGGNKEEKDQGVWDNVSTMS</sequence>
<feature type="region of interest" description="Disordered" evidence="1">
    <location>
        <begin position="818"/>
        <end position="878"/>
    </location>
</feature>
<dbReference type="OrthoDB" id="6493944at2759"/>
<feature type="compositionally biased region" description="Pro residues" evidence="1">
    <location>
        <begin position="70"/>
        <end position="79"/>
    </location>
</feature>
<dbReference type="PANTHER" id="PTHR42345">
    <property type="entry name" value="TPR_REGION DOMAIN-CONTAINING PROTEIN"/>
    <property type="match status" value="1"/>
</dbReference>
<protein>
    <submittedName>
        <fullName evidence="2">Uncharacterized protein</fullName>
    </submittedName>
</protein>
<reference evidence="2" key="1">
    <citation type="journal article" date="2020" name="Stud. Mycol.">
        <title>101 Dothideomycetes genomes: a test case for predicting lifestyles and emergence of pathogens.</title>
        <authorList>
            <person name="Haridas S."/>
            <person name="Albert R."/>
            <person name="Binder M."/>
            <person name="Bloem J."/>
            <person name="Labutti K."/>
            <person name="Salamov A."/>
            <person name="Andreopoulos B."/>
            <person name="Baker S."/>
            <person name="Barry K."/>
            <person name="Bills G."/>
            <person name="Bluhm B."/>
            <person name="Cannon C."/>
            <person name="Castanera R."/>
            <person name="Culley D."/>
            <person name="Daum C."/>
            <person name="Ezra D."/>
            <person name="Gonzalez J."/>
            <person name="Henrissat B."/>
            <person name="Kuo A."/>
            <person name="Liang C."/>
            <person name="Lipzen A."/>
            <person name="Lutzoni F."/>
            <person name="Magnuson J."/>
            <person name="Mondo S."/>
            <person name="Nolan M."/>
            <person name="Ohm R."/>
            <person name="Pangilinan J."/>
            <person name="Park H.-J."/>
            <person name="Ramirez L."/>
            <person name="Alfaro M."/>
            <person name="Sun H."/>
            <person name="Tritt A."/>
            <person name="Yoshinaga Y."/>
            <person name="Zwiers L.-H."/>
            <person name="Turgeon B."/>
            <person name="Goodwin S."/>
            <person name="Spatafora J."/>
            <person name="Crous P."/>
            <person name="Grigoriev I."/>
        </authorList>
    </citation>
    <scope>NUCLEOTIDE SEQUENCE</scope>
    <source>
        <strain evidence="2">CBS 115976</strain>
    </source>
</reference>
<dbReference type="PANTHER" id="PTHR42345:SF1">
    <property type="entry name" value="VTC DOMAIN-CONTAINING PROTEIN"/>
    <property type="match status" value="1"/>
</dbReference>
<feature type="compositionally biased region" description="Polar residues" evidence="1">
    <location>
        <begin position="1"/>
        <end position="29"/>
    </location>
</feature>
<organism evidence="2 3">
    <name type="scientific">Microthyrium microscopicum</name>
    <dbReference type="NCBI Taxonomy" id="703497"/>
    <lineage>
        <taxon>Eukaryota</taxon>
        <taxon>Fungi</taxon>
        <taxon>Dikarya</taxon>
        <taxon>Ascomycota</taxon>
        <taxon>Pezizomycotina</taxon>
        <taxon>Dothideomycetes</taxon>
        <taxon>Dothideomycetes incertae sedis</taxon>
        <taxon>Microthyriales</taxon>
        <taxon>Microthyriaceae</taxon>
        <taxon>Microthyrium</taxon>
    </lineage>
</organism>
<evidence type="ECO:0000313" key="3">
    <source>
        <dbReference type="Proteomes" id="UP000799302"/>
    </source>
</evidence>
<accession>A0A6A6UJI8</accession>
<dbReference type="EMBL" id="MU004232">
    <property type="protein sequence ID" value="KAF2671627.1"/>
    <property type="molecule type" value="Genomic_DNA"/>
</dbReference>
<evidence type="ECO:0000256" key="1">
    <source>
        <dbReference type="SAM" id="MobiDB-lite"/>
    </source>
</evidence>
<feature type="compositionally biased region" description="Pro residues" evidence="1">
    <location>
        <begin position="88"/>
        <end position="100"/>
    </location>
</feature>
<proteinExistence type="predicted"/>